<protein>
    <submittedName>
        <fullName evidence="1">Uncharacterized protein</fullName>
    </submittedName>
</protein>
<accession>A0A0U5BGK7</accession>
<dbReference type="Proteomes" id="UP000068250">
    <property type="component" value="Chromosome I"/>
</dbReference>
<sequence length="45" mass="5409">MRKKINWTYTCREKSGPFKINSLTRNLDTDSHDFSLIDAWKNIYT</sequence>
<reference evidence="2" key="1">
    <citation type="submission" date="2014-09" db="EMBL/GenBank/DDBJ databases">
        <authorList>
            <person name="Illeghems K.G."/>
        </authorList>
    </citation>
    <scope>NUCLEOTIDE SEQUENCE [LARGE SCALE GENOMIC DNA]</scope>
    <source>
        <strain evidence="2">LMG 23848T</strain>
    </source>
</reference>
<gene>
    <name evidence="1" type="ORF">AGA_602</name>
</gene>
<proteinExistence type="predicted"/>
<dbReference type="AlphaFoldDB" id="A0A0U5BGK7"/>
<dbReference type="EMBL" id="LN609302">
    <property type="protein sequence ID" value="CEF54134.1"/>
    <property type="molecule type" value="Genomic_DNA"/>
</dbReference>
<evidence type="ECO:0000313" key="2">
    <source>
        <dbReference type="Proteomes" id="UP000068250"/>
    </source>
</evidence>
<organism evidence="1 2">
    <name type="scientific">Acetobacter ghanensis</name>
    <dbReference type="NCBI Taxonomy" id="431306"/>
    <lineage>
        <taxon>Bacteria</taxon>
        <taxon>Pseudomonadati</taxon>
        <taxon>Pseudomonadota</taxon>
        <taxon>Alphaproteobacteria</taxon>
        <taxon>Acetobacterales</taxon>
        <taxon>Acetobacteraceae</taxon>
        <taxon>Acetobacter</taxon>
    </lineage>
</organism>
<evidence type="ECO:0000313" key="1">
    <source>
        <dbReference type="EMBL" id="CEF54134.1"/>
    </source>
</evidence>
<dbReference type="PATRIC" id="fig|431306.5.peg.578"/>
<name>A0A0U5BGK7_9PROT</name>